<feature type="domain" description="Tudor" evidence="6">
    <location>
        <begin position="89"/>
        <end position="147"/>
    </location>
</feature>
<comment type="subcellular location">
    <subcellularLocation>
        <location evidence="1">Nucleus</location>
    </subcellularLocation>
</comment>
<evidence type="ECO:0000313" key="7">
    <source>
        <dbReference type="EMBL" id="KAL2544764.1"/>
    </source>
</evidence>
<dbReference type="AlphaFoldDB" id="A0ABD1W545"/>
<protein>
    <submittedName>
        <fullName evidence="7">Enhancer of polycomb-like transcription factor protein</fullName>
    </submittedName>
</protein>
<dbReference type="Proteomes" id="UP001604277">
    <property type="component" value="Unassembled WGS sequence"/>
</dbReference>
<dbReference type="GO" id="GO:0007062">
    <property type="term" value="P:sister chromatid cohesion"/>
    <property type="evidence" value="ECO:0007669"/>
    <property type="project" value="UniProtKB-ARBA"/>
</dbReference>
<feature type="region of interest" description="Disordered" evidence="5">
    <location>
        <begin position="44"/>
        <end position="72"/>
    </location>
</feature>
<accession>A0ABD1W545</accession>
<feature type="compositionally biased region" description="Basic residues" evidence="5">
    <location>
        <begin position="61"/>
        <end position="72"/>
    </location>
</feature>
<dbReference type="EMBL" id="JBFOLJ010000004">
    <property type="protein sequence ID" value="KAL2544764.1"/>
    <property type="molecule type" value="Genomic_DNA"/>
</dbReference>
<gene>
    <name evidence="7" type="ORF">Fot_13997</name>
</gene>
<keyword evidence="8" id="KW-1185">Reference proteome</keyword>
<evidence type="ECO:0000313" key="8">
    <source>
        <dbReference type="Proteomes" id="UP001604277"/>
    </source>
</evidence>
<dbReference type="Gene3D" id="2.30.30.140">
    <property type="match status" value="1"/>
</dbReference>
<dbReference type="CDD" id="cd20404">
    <property type="entry name" value="Tudor_Agenet_AtEML-like"/>
    <property type="match status" value="1"/>
</dbReference>
<evidence type="ECO:0000259" key="6">
    <source>
        <dbReference type="SMART" id="SM00333"/>
    </source>
</evidence>
<dbReference type="InterPro" id="IPR002999">
    <property type="entry name" value="Tudor"/>
</dbReference>
<keyword evidence="4" id="KW-0539">Nucleus</keyword>
<keyword evidence="3" id="KW-0234">DNA repair</keyword>
<organism evidence="7 8">
    <name type="scientific">Forsythia ovata</name>
    <dbReference type="NCBI Taxonomy" id="205694"/>
    <lineage>
        <taxon>Eukaryota</taxon>
        <taxon>Viridiplantae</taxon>
        <taxon>Streptophyta</taxon>
        <taxon>Embryophyta</taxon>
        <taxon>Tracheophyta</taxon>
        <taxon>Spermatophyta</taxon>
        <taxon>Magnoliopsida</taxon>
        <taxon>eudicotyledons</taxon>
        <taxon>Gunneridae</taxon>
        <taxon>Pentapetalae</taxon>
        <taxon>asterids</taxon>
        <taxon>lamiids</taxon>
        <taxon>Lamiales</taxon>
        <taxon>Oleaceae</taxon>
        <taxon>Forsythieae</taxon>
        <taxon>Forsythia</taxon>
    </lineage>
</organism>
<sequence>MLSSRFDPSCTGFSSKSKSDVSRCVNGFPYLVSSARDMVSREANSSAGVESASAHTDIRNLRPRKEHKGKRISRKRRHFYEIVSGDLNAYWVLNRRIKVFWPLDETWYYGLVSEYDSESKLHHINYDDKDEEWINLQNEKFKLLLLPSEVPLSAKPKKPSSVDKFVHKGKAGLSADDDSSVGTYLDSEPIISWLARSSRRVKPSPNPLKKQKTMQAHLPVVSRQWSDETDNKNNDVDSSESERSQMNSDSALPDDSDVAKRVAKSRGGTPTSFQNRNPVVYMRKRFRNKCEGFSSAV</sequence>
<evidence type="ECO:0000256" key="2">
    <source>
        <dbReference type="ARBA" id="ARBA00022763"/>
    </source>
</evidence>
<evidence type="ECO:0000256" key="4">
    <source>
        <dbReference type="ARBA" id="ARBA00023242"/>
    </source>
</evidence>
<feature type="region of interest" description="Disordered" evidence="5">
    <location>
        <begin position="200"/>
        <end position="276"/>
    </location>
</feature>
<dbReference type="GO" id="GO:0006281">
    <property type="term" value="P:DNA repair"/>
    <property type="evidence" value="ECO:0007669"/>
    <property type="project" value="UniProtKB-KW"/>
</dbReference>
<dbReference type="InterPro" id="IPR039776">
    <property type="entry name" value="Pds5"/>
</dbReference>
<name>A0ABD1W545_9LAMI</name>
<dbReference type="GO" id="GO:0005634">
    <property type="term" value="C:nucleus"/>
    <property type="evidence" value="ECO:0007669"/>
    <property type="project" value="UniProtKB-SubCell"/>
</dbReference>
<dbReference type="SMART" id="SM00333">
    <property type="entry name" value="TUDOR"/>
    <property type="match status" value="1"/>
</dbReference>
<evidence type="ECO:0000256" key="5">
    <source>
        <dbReference type="SAM" id="MobiDB-lite"/>
    </source>
</evidence>
<feature type="region of interest" description="Disordered" evidence="5">
    <location>
        <begin position="1"/>
        <end position="21"/>
    </location>
</feature>
<evidence type="ECO:0000256" key="1">
    <source>
        <dbReference type="ARBA" id="ARBA00004123"/>
    </source>
</evidence>
<feature type="compositionally biased region" description="Basic and acidic residues" evidence="5">
    <location>
        <begin position="225"/>
        <end position="243"/>
    </location>
</feature>
<evidence type="ECO:0000256" key="3">
    <source>
        <dbReference type="ARBA" id="ARBA00023204"/>
    </source>
</evidence>
<dbReference type="PANTHER" id="PTHR12663:SF0">
    <property type="entry name" value="PRECOCIOUS DISSOCIATION OF SISTERS 5, ISOFORM A"/>
    <property type="match status" value="1"/>
</dbReference>
<proteinExistence type="predicted"/>
<keyword evidence="2" id="KW-0227">DNA damage</keyword>
<comment type="caution">
    <text evidence="7">The sequence shown here is derived from an EMBL/GenBank/DDBJ whole genome shotgun (WGS) entry which is preliminary data.</text>
</comment>
<reference evidence="8" key="1">
    <citation type="submission" date="2024-07" db="EMBL/GenBank/DDBJ databases">
        <title>Two chromosome-level genome assemblies of Korean endemic species Abeliophyllum distichum and Forsythia ovata (Oleaceae).</title>
        <authorList>
            <person name="Jang H."/>
        </authorList>
    </citation>
    <scope>NUCLEOTIDE SEQUENCE [LARGE SCALE GENOMIC DNA]</scope>
</reference>
<dbReference type="PANTHER" id="PTHR12663">
    <property type="entry name" value="ANDROGEN INDUCED INHIBITOR OF PROLIFERATION AS3 / PDS5-RELATED"/>
    <property type="match status" value="1"/>
</dbReference>